<dbReference type="EMBL" id="CP006682">
    <property type="protein sequence ID" value="AHB36348.1"/>
    <property type="molecule type" value="Genomic_DNA"/>
</dbReference>
<reference evidence="1 2" key="1">
    <citation type="journal article" date="2014" name="Genome Announc.">
        <title>Complete Genome Sequence of Spiroplasma apis B31T (ATCC 33834), a Bacterium Associated with May Disease of Honeybees (Apis mellifera).</title>
        <authorList>
            <person name="Ku C."/>
            <person name="Lo W.S."/>
            <person name="Chen L.L."/>
            <person name="Kuo C.H."/>
        </authorList>
    </citation>
    <scope>NUCLEOTIDE SEQUENCE [LARGE SCALE GENOMIC DNA]</scope>
    <source>
        <strain evidence="1">B31</strain>
    </source>
</reference>
<dbReference type="Proteomes" id="UP000018550">
    <property type="component" value="Chromosome"/>
</dbReference>
<dbReference type="HOGENOM" id="CLU_168918_1_0_14"/>
<dbReference type="InterPro" id="IPR048108">
    <property type="entry name" value="CBO2463_dom"/>
</dbReference>
<organism evidence="1 2">
    <name type="scientific">Spiroplasma apis B31</name>
    <dbReference type="NCBI Taxonomy" id="1276258"/>
    <lineage>
        <taxon>Bacteria</taxon>
        <taxon>Bacillati</taxon>
        <taxon>Mycoplasmatota</taxon>
        <taxon>Mollicutes</taxon>
        <taxon>Entomoplasmatales</taxon>
        <taxon>Spiroplasmataceae</taxon>
        <taxon>Spiroplasma</taxon>
    </lineage>
</organism>
<gene>
    <name evidence="1" type="ORF">SAPIS_v1c05030</name>
</gene>
<protein>
    <recommendedName>
        <fullName evidence="3">S1 motif domain-containing protein</fullName>
    </recommendedName>
</protein>
<dbReference type="AlphaFoldDB" id="V5RIP0"/>
<accession>V5RIP0</accession>
<name>V5RIP0_SPIAP</name>
<evidence type="ECO:0000313" key="2">
    <source>
        <dbReference type="Proteomes" id="UP000018550"/>
    </source>
</evidence>
<proteinExistence type="predicted"/>
<dbReference type="NCBIfam" id="NF041553">
    <property type="entry name" value="CBO2463_dom"/>
    <property type="match status" value="1"/>
</dbReference>
<dbReference type="RefSeq" id="WP_023789342.1">
    <property type="nucleotide sequence ID" value="NC_022998.1"/>
</dbReference>
<sequence length="63" mass="7140">MLLDIDNIRLYQGVITSVDDVSVSIDLLGRMGSMRLPLRLIITNKKLIVGQNITIYMSYVEVE</sequence>
<dbReference type="STRING" id="1276258.SAPIS_v1c05030"/>
<evidence type="ECO:0000313" key="1">
    <source>
        <dbReference type="EMBL" id="AHB36348.1"/>
    </source>
</evidence>
<dbReference type="OrthoDB" id="3233899at2"/>
<dbReference type="PATRIC" id="fig|1276258.3.peg.509"/>
<keyword evidence="2" id="KW-1185">Reference proteome</keyword>
<dbReference type="KEGG" id="sapi:SAPIS_v1c05030"/>
<evidence type="ECO:0008006" key="3">
    <source>
        <dbReference type="Google" id="ProtNLM"/>
    </source>
</evidence>